<dbReference type="PATRIC" id="fig|1298593.3.peg.2128"/>
<sequence length="208" mass="24243">MNPIKDVLRETVADAKSKSHADNDYKTFKRVESKFARMNRARLAAKLEQYREGGFQMTTAELMRERHSSEMLGKFLRISGFSRPGPKWEAHHIVSTIHREAVAMRLLIADDDFSIRIDDPDNGTWMPKTKADARATIYPDAIGHNRIHRQRYYRWLENTVTAFDDGAQVRAFLNTVRVQLLHGNIKDEIKLQQEIDEAEYNDWLKKNV</sequence>
<dbReference type="Proteomes" id="UP000011866">
    <property type="component" value="Chromosome"/>
</dbReference>
<gene>
    <name evidence="1" type="ORF">TOL_2230</name>
</gene>
<reference evidence="1 2" key="1">
    <citation type="journal article" date="2013" name="Genome Announc.">
        <title>Genome Sequence of Thalassolituus oleivorans MIL-1 (DSM 14913T).</title>
        <authorList>
            <person name="Golyshin P.N."/>
            <person name="Werner J."/>
            <person name="Chernikova T.N."/>
            <person name="Tran H."/>
            <person name="Ferrer M."/>
            <person name="Yakimov M.M."/>
            <person name="Teeling H."/>
            <person name="Golyshina O.V."/>
        </authorList>
    </citation>
    <scope>NUCLEOTIDE SEQUENCE [LARGE SCALE GENOMIC DNA]</scope>
    <source>
        <strain evidence="1 2">MIL-1</strain>
    </source>
</reference>
<dbReference type="InterPro" id="IPR032871">
    <property type="entry name" value="AHH_dom_containing"/>
</dbReference>
<evidence type="ECO:0000313" key="2">
    <source>
        <dbReference type="Proteomes" id="UP000011866"/>
    </source>
</evidence>
<dbReference type="Pfam" id="PF14412">
    <property type="entry name" value="AHH"/>
    <property type="match status" value="1"/>
</dbReference>
<dbReference type="KEGG" id="tol:TOL_2230"/>
<organism evidence="1 2">
    <name type="scientific">Thalassolituus oleivorans MIL-1</name>
    <dbReference type="NCBI Taxonomy" id="1298593"/>
    <lineage>
        <taxon>Bacteria</taxon>
        <taxon>Pseudomonadati</taxon>
        <taxon>Pseudomonadota</taxon>
        <taxon>Gammaproteobacteria</taxon>
        <taxon>Oceanospirillales</taxon>
        <taxon>Oceanospirillaceae</taxon>
        <taxon>Thalassolituus</taxon>
    </lineage>
</organism>
<dbReference type="eggNOG" id="ENOG5033CWP">
    <property type="taxonomic scope" value="Bacteria"/>
</dbReference>
<dbReference type="EMBL" id="HF680312">
    <property type="protein sequence ID" value="CCU72634.1"/>
    <property type="molecule type" value="Genomic_DNA"/>
</dbReference>
<dbReference type="HOGENOM" id="CLU_1320356_0_0_6"/>
<keyword evidence="2" id="KW-1185">Reference proteome</keyword>
<protein>
    <submittedName>
        <fullName evidence="1">Uncharacterized protein</fullName>
    </submittedName>
</protein>
<dbReference type="AlphaFoldDB" id="M5DSZ4"/>
<accession>M5DSZ4</accession>
<name>M5DSZ4_9GAMM</name>
<evidence type="ECO:0000313" key="1">
    <source>
        <dbReference type="EMBL" id="CCU72634.1"/>
    </source>
</evidence>
<dbReference type="GeneID" id="79178489"/>
<dbReference type="RefSeq" id="WP_015487352.1">
    <property type="nucleotide sequence ID" value="NC_020888.1"/>
</dbReference>
<proteinExistence type="predicted"/>